<dbReference type="RefSeq" id="WP_099642690.1">
    <property type="nucleotide sequence ID" value="NZ_JAQPZX010000001.1"/>
</dbReference>
<comment type="caution">
    <text evidence="2">The sequence shown here is derived from an EMBL/GenBank/DDBJ whole genome shotgun (WGS) entry which is preliminary data.</text>
</comment>
<dbReference type="SUPFAM" id="SSF52141">
    <property type="entry name" value="Uracil-DNA glycosylase-like"/>
    <property type="match status" value="1"/>
</dbReference>
<name>A0A2A5JP00_PSEO7</name>
<dbReference type="CDD" id="cd10033">
    <property type="entry name" value="UDG_like"/>
    <property type="match status" value="1"/>
</dbReference>
<dbReference type="EMBL" id="NKHF01000062">
    <property type="protein sequence ID" value="PCK31173.1"/>
    <property type="molecule type" value="Genomic_DNA"/>
</dbReference>
<keyword evidence="3" id="KW-1185">Reference proteome</keyword>
<dbReference type="Gene3D" id="3.40.470.10">
    <property type="entry name" value="Uracil-DNA glycosylase-like domain"/>
    <property type="match status" value="1"/>
</dbReference>
<proteinExistence type="predicted"/>
<dbReference type="PANTHER" id="PTHR42160:SF1">
    <property type="entry name" value="URACIL-DNA GLYCOSYLASE SUPERFAMILY PROTEIN"/>
    <property type="match status" value="1"/>
</dbReference>
<dbReference type="Proteomes" id="UP000228621">
    <property type="component" value="Unassembled WGS sequence"/>
</dbReference>
<dbReference type="OrthoDB" id="9789139at2"/>
<dbReference type="InterPro" id="IPR036895">
    <property type="entry name" value="Uracil-DNA_glycosylase-like_sf"/>
</dbReference>
<dbReference type="PANTHER" id="PTHR42160">
    <property type="entry name" value="URACIL-DNA GLYCOSYLASE SUPERFAMILY PROTEIN"/>
    <property type="match status" value="1"/>
</dbReference>
<dbReference type="InterPro" id="IPR005122">
    <property type="entry name" value="Uracil-DNA_glycosylase-like"/>
</dbReference>
<accession>A0A2A5JP00</accession>
<reference evidence="3" key="1">
    <citation type="journal article" date="2019" name="Genome Announc.">
        <title>Draft Genome Sequence of Pseudoalteromonas piscicida Strain 36Y ROTHPW, an Hypersaline Seawater Isolate from the South Coast of Sonora, Mexico.</title>
        <authorList>
            <person name="Sanchez-Diaz R."/>
            <person name="Molina-Garza Z.J."/>
            <person name="Cruz-Suarez L.E."/>
            <person name="Selvin J."/>
            <person name="Kiran G.S."/>
            <person name="Ibarra-Gamez J.C."/>
            <person name="Gomez-Gil B."/>
            <person name="Galaviz-Silva L."/>
        </authorList>
    </citation>
    <scope>NUCLEOTIDE SEQUENCE [LARGE SCALE GENOMIC DNA]</scope>
    <source>
        <strain evidence="3">36Y_RITHPW</strain>
    </source>
</reference>
<dbReference type="AlphaFoldDB" id="A0A2A5JP00"/>
<dbReference type="SMART" id="SM00986">
    <property type="entry name" value="UDG"/>
    <property type="match status" value="1"/>
</dbReference>
<dbReference type="SMART" id="SM00987">
    <property type="entry name" value="UreE_C"/>
    <property type="match status" value="1"/>
</dbReference>
<evidence type="ECO:0000313" key="2">
    <source>
        <dbReference type="EMBL" id="PCK31173.1"/>
    </source>
</evidence>
<sequence>MDIFEQVRKCRLCEGTLSMGANPIIQGTTQAKILIIGQAPGLKAHQSNKAFNDPSGDRLRAWLSVNHEQFYNPDLFAIVPMAFCYPGKGKSGDLPPPKICAPTWHKPVLKTLNQVSLTLLVGQYAQKCYLSHYSTVTEAVKAADFANQNPLPLPHPSPRNQIWLKKHSWFETCAVPQLQARVKAAIAH</sequence>
<feature type="domain" description="Uracil-DNA glycosylase-like" evidence="1">
    <location>
        <begin position="24"/>
        <end position="179"/>
    </location>
</feature>
<gene>
    <name evidence="2" type="ORF">CEX98_14035</name>
</gene>
<evidence type="ECO:0000313" key="3">
    <source>
        <dbReference type="Proteomes" id="UP000228621"/>
    </source>
</evidence>
<protein>
    <submittedName>
        <fullName evidence="2">Uracil-DNA glycosylase</fullName>
    </submittedName>
</protein>
<dbReference type="InterPro" id="IPR047124">
    <property type="entry name" value="HI_0220.2"/>
</dbReference>
<evidence type="ECO:0000259" key="1">
    <source>
        <dbReference type="SMART" id="SM00986"/>
    </source>
</evidence>
<dbReference type="Pfam" id="PF03167">
    <property type="entry name" value="UDG"/>
    <property type="match status" value="1"/>
</dbReference>
<organism evidence="2 3">
    <name type="scientific">Pseudoalteromonas piscicida</name>
    <dbReference type="NCBI Taxonomy" id="43662"/>
    <lineage>
        <taxon>Bacteria</taxon>
        <taxon>Pseudomonadati</taxon>
        <taxon>Pseudomonadota</taxon>
        <taxon>Gammaproteobacteria</taxon>
        <taxon>Alteromonadales</taxon>
        <taxon>Pseudoalteromonadaceae</taxon>
        <taxon>Pseudoalteromonas</taxon>
    </lineage>
</organism>